<comment type="similarity">
    <text evidence="10 11">Belongs to the class-I aminoacyl-tRNA synthetase family. TyrS type 1 subfamily.</text>
</comment>
<dbReference type="PANTHER" id="PTHR11766:SF0">
    <property type="entry name" value="TYROSINE--TRNA LIGASE, MITOCHONDRIAL"/>
    <property type="match status" value="1"/>
</dbReference>
<comment type="subunit">
    <text evidence="11">Homodimer.</text>
</comment>
<comment type="caution">
    <text evidence="14">The sequence shown here is derived from an EMBL/GenBank/DDBJ whole genome shotgun (WGS) entry which is preliminary data.</text>
</comment>
<dbReference type="OrthoDB" id="9804243at2"/>
<accession>A0A3S0IXN6</accession>
<keyword evidence="4 11" id="KW-0547">Nucleotide-binding</keyword>
<evidence type="ECO:0000256" key="7">
    <source>
        <dbReference type="ARBA" id="ARBA00022917"/>
    </source>
</evidence>
<comment type="subcellular location">
    <subcellularLocation>
        <location evidence="1 11">Cytoplasm</location>
    </subcellularLocation>
</comment>
<dbReference type="InterPro" id="IPR054608">
    <property type="entry name" value="SYY-like_C"/>
</dbReference>
<dbReference type="GO" id="GO:0003723">
    <property type="term" value="F:RNA binding"/>
    <property type="evidence" value="ECO:0007669"/>
    <property type="project" value="UniProtKB-KW"/>
</dbReference>
<feature type="binding site" evidence="11">
    <location>
        <position position="47"/>
    </location>
    <ligand>
        <name>L-tyrosine</name>
        <dbReference type="ChEBI" id="CHEBI:58315"/>
    </ligand>
</feature>
<comment type="function">
    <text evidence="11">Catalyzes the attachment of tyrosine to tRNA(Tyr) in a two-step reaction: tyrosine is first activated by ATP to form Tyr-AMP and then transferred to the acceptor end of tRNA(Tyr).</text>
</comment>
<sequence length="438" mass="47331">MISSAPAAPWVPQSPAMRVLTERGYVNQGTSLAGLDSTLSTGSVPVYVGFDATADSLHVGHLLPVMALRRLQQCGHKPIVLMGGGTTRVGDPSFRSEARPMLDDEQISTNVAAIRGVFERLLAFGDGPSDAVMVNNADWLDGLGYIALLRDVGRHFSVNRMLSFDSVRSRLEKQESLSFLEFNYMILQAYDFLELSRRFGCKVQMGGSDQWGNIVSGVDLVRRVEGHEVFGLTAPLLTTSSGAKMGKTASGAIWLNAARLSPFDYWQFWRNTEDGDVGRFLRLFTDVSLEEIARHESRCGAELNDAKELLATEATRLVHGDDAAASAAEAARASLSGGSAVDGLQRLSVQSDELELGVTVVDLLVRANLASSKGDARRLIQGRGVKLDGVTVESVDATIDSTHFETADAVRLSVGRKRHVVVALAGERFGGSHLRNQQ</sequence>
<feature type="short sequence motif" description="'HIGH' region" evidence="11">
    <location>
        <begin position="52"/>
        <end position="61"/>
    </location>
</feature>
<keyword evidence="6 12" id="KW-0694">RNA-binding</keyword>
<organism evidence="14 15">
    <name type="scientific">Variovorax gossypii</name>
    <dbReference type="NCBI Taxonomy" id="1679495"/>
    <lineage>
        <taxon>Bacteria</taxon>
        <taxon>Pseudomonadati</taxon>
        <taxon>Pseudomonadota</taxon>
        <taxon>Betaproteobacteria</taxon>
        <taxon>Burkholderiales</taxon>
        <taxon>Comamonadaceae</taxon>
        <taxon>Variovorax</taxon>
    </lineage>
</organism>
<evidence type="ECO:0000256" key="4">
    <source>
        <dbReference type="ARBA" id="ARBA00022741"/>
    </source>
</evidence>
<feature type="short sequence motif" description="'KMSKS' region" evidence="11">
    <location>
        <begin position="244"/>
        <end position="248"/>
    </location>
</feature>
<evidence type="ECO:0000256" key="11">
    <source>
        <dbReference type="HAMAP-Rule" id="MF_02006"/>
    </source>
</evidence>
<dbReference type="AlphaFoldDB" id="A0A3S0IXN6"/>
<protein>
    <recommendedName>
        <fullName evidence="11">Tyrosine--tRNA ligase</fullName>
        <ecNumber evidence="11">6.1.1.1</ecNumber>
    </recommendedName>
    <alternativeName>
        <fullName evidence="11">Tyrosyl-tRNA synthetase</fullName>
        <shortName evidence="11">TyrRS</shortName>
    </alternativeName>
</protein>
<dbReference type="InterPro" id="IPR036986">
    <property type="entry name" value="S4_RNA-bd_sf"/>
</dbReference>
<dbReference type="Gene3D" id="1.10.240.10">
    <property type="entry name" value="Tyrosyl-Transfer RNA Synthetase"/>
    <property type="match status" value="1"/>
</dbReference>
<dbReference type="GO" id="GO:0005524">
    <property type="term" value="F:ATP binding"/>
    <property type="evidence" value="ECO:0007669"/>
    <property type="project" value="UniProtKB-UniRule"/>
</dbReference>
<evidence type="ECO:0000256" key="12">
    <source>
        <dbReference type="PROSITE-ProRule" id="PRU00182"/>
    </source>
</evidence>
<dbReference type="FunFam" id="1.10.240.10:FF:000001">
    <property type="entry name" value="Tyrosine--tRNA ligase"/>
    <property type="match status" value="1"/>
</dbReference>
<dbReference type="GO" id="GO:0042803">
    <property type="term" value="F:protein homodimerization activity"/>
    <property type="evidence" value="ECO:0007669"/>
    <property type="project" value="UniProtKB-ARBA"/>
</dbReference>
<dbReference type="Pfam" id="PF00579">
    <property type="entry name" value="tRNA-synt_1b"/>
    <property type="match status" value="1"/>
</dbReference>
<dbReference type="FunFam" id="3.40.50.620:FF:000008">
    <property type="entry name" value="Tyrosine--tRNA ligase"/>
    <property type="match status" value="1"/>
</dbReference>
<feature type="binding site" evidence="11">
    <location>
        <position position="188"/>
    </location>
    <ligand>
        <name>L-tyrosine</name>
        <dbReference type="ChEBI" id="CHEBI:58315"/>
    </ligand>
</feature>
<feature type="domain" description="Tyrosine--tRNA ligase SYY-like C-terminal" evidence="13">
    <location>
        <begin position="358"/>
        <end position="418"/>
    </location>
</feature>
<dbReference type="GO" id="GO:0004831">
    <property type="term" value="F:tyrosine-tRNA ligase activity"/>
    <property type="evidence" value="ECO:0007669"/>
    <property type="project" value="UniProtKB-UniRule"/>
</dbReference>
<reference evidence="14 15" key="1">
    <citation type="submission" date="2018-12" db="EMBL/GenBank/DDBJ databases">
        <title>The genome of Variovorax gossypii DSM 100435.</title>
        <authorList>
            <person name="Gao J."/>
            <person name="Sun J."/>
        </authorList>
    </citation>
    <scope>NUCLEOTIDE SEQUENCE [LARGE SCALE GENOMIC DNA]</scope>
    <source>
        <strain evidence="14 15">DSM 100435</strain>
    </source>
</reference>
<dbReference type="GO" id="GO:0005829">
    <property type="term" value="C:cytosol"/>
    <property type="evidence" value="ECO:0007669"/>
    <property type="project" value="TreeGrafter"/>
</dbReference>
<dbReference type="PROSITE" id="PS50889">
    <property type="entry name" value="S4"/>
    <property type="match status" value="1"/>
</dbReference>
<keyword evidence="2 11" id="KW-0963">Cytoplasm</keyword>
<evidence type="ECO:0000256" key="10">
    <source>
        <dbReference type="ARBA" id="ARBA00060965"/>
    </source>
</evidence>
<dbReference type="InterPro" id="IPR024107">
    <property type="entry name" value="Tyr-tRNA-ligase_bac_1"/>
</dbReference>
<dbReference type="SUPFAM" id="SSF52374">
    <property type="entry name" value="Nucleotidylyl transferase"/>
    <property type="match status" value="1"/>
</dbReference>
<keyword evidence="7 11" id="KW-0648">Protein biosynthesis</keyword>
<evidence type="ECO:0000256" key="6">
    <source>
        <dbReference type="ARBA" id="ARBA00022884"/>
    </source>
</evidence>
<dbReference type="Proteomes" id="UP000267418">
    <property type="component" value="Unassembled WGS sequence"/>
</dbReference>
<gene>
    <name evidence="11" type="primary">tyrS</name>
    <name evidence="14" type="ORF">EJP69_25095</name>
</gene>
<dbReference type="InterPro" id="IPR014729">
    <property type="entry name" value="Rossmann-like_a/b/a_fold"/>
</dbReference>
<evidence type="ECO:0000256" key="8">
    <source>
        <dbReference type="ARBA" id="ARBA00023146"/>
    </source>
</evidence>
<keyword evidence="15" id="KW-1185">Reference proteome</keyword>
<evidence type="ECO:0000259" key="13">
    <source>
        <dbReference type="Pfam" id="PF22421"/>
    </source>
</evidence>
<evidence type="ECO:0000256" key="1">
    <source>
        <dbReference type="ARBA" id="ARBA00004496"/>
    </source>
</evidence>
<comment type="catalytic activity">
    <reaction evidence="9 11">
        <text>tRNA(Tyr) + L-tyrosine + ATP = L-tyrosyl-tRNA(Tyr) + AMP + diphosphate + H(+)</text>
        <dbReference type="Rhea" id="RHEA:10220"/>
        <dbReference type="Rhea" id="RHEA-COMP:9706"/>
        <dbReference type="Rhea" id="RHEA-COMP:9707"/>
        <dbReference type="ChEBI" id="CHEBI:15378"/>
        <dbReference type="ChEBI" id="CHEBI:30616"/>
        <dbReference type="ChEBI" id="CHEBI:33019"/>
        <dbReference type="ChEBI" id="CHEBI:58315"/>
        <dbReference type="ChEBI" id="CHEBI:78442"/>
        <dbReference type="ChEBI" id="CHEBI:78536"/>
        <dbReference type="ChEBI" id="CHEBI:456215"/>
        <dbReference type="EC" id="6.1.1.1"/>
    </reaction>
</comment>
<name>A0A3S0IXN6_9BURK</name>
<evidence type="ECO:0000256" key="3">
    <source>
        <dbReference type="ARBA" id="ARBA00022598"/>
    </source>
</evidence>
<dbReference type="EMBL" id="RXOE01000008">
    <property type="protein sequence ID" value="RTQ31929.1"/>
    <property type="molecule type" value="Genomic_DNA"/>
</dbReference>
<evidence type="ECO:0000256" key="2">
    <source>
        <dbReference type="ARBA" id="ARBA00022490"/>
    </source>
</evidence>
<dbReference type="HAMAP" id="MF_02006">
    <property type="entry name" value="Tyr_tRNA_synth_type1"/>
    <property type="match status" value="1"/>
</dbReference>
<dbReference type="CDD" id="cd00805">
    <property type="entry name" value="TyrRS_core"/>
    <property type="match status" value="1"/>
</dbReference>
<dbReference type="GO" id="GO:0006437">
    <property type="term" value="P:tyrosyl-tRNA aminoacylation"/>
    <property type="evidence" value="ECO:0007669"/>
    <property type="project" value="UniProtKB-UniRule"/>
</dbReference>
<dbReference type="InterPro" id="IPR002307">
    <property type="entry name" value="Tyr-tRNA-ligase"/>
</dbReference>
<evidence type="ECO:0000256" key="9">
    <source>
        <dbReference type="ARBA" id="ARBA00048248"/>
    </source>
</evidence>
<dbReference type="Pfam" id="PF22421">
    <property type="entry name" value="SYY_C-terminal"/>
    <property type="match status" value="1"/>
</dbReference>
<evidence type="ECO:0000313" key="15">
    <source>
        <dbReference type="Proteomes" id="UP000267418"/>
    </source>
</evidence>
<evidence type="ECO:0000313" key="14">
    <source>
        <dbReference type="EMBL" id="RTQ31929.1"/>
    </source>
</evidence>
<dbReference type="InterPro" id="IPR024088">
    <property type="entry name" value="Tyr-tRNA-ligase_bac-type"/>
</dbReference>
<feature type="binding site" evidence="11">
    <location>
        <position position="247"/>
    </location>
    <ligand>
        <name>ATP</name>
        <dbReference type="ChEBI" id="CHEBI:30616"/>
    </ligand>
</feature>
<dbReference type="PRINTS" id="PR01040">
    <property type="entry name" value="TRNASYNTHTYR"/>
</dbReference>
<keyword evidence="8 11" id="KW-0030">Aminoacyl-tRNA synthetase</keyword>
<feature type="binding site" evidence="11">
    <location>
        <position position="184"/>
    </location>
    <ligand>
        <name>L-tyrosine</name>
        <dbReference type="ChEBI" id="CHEBI:58315"/>
    </ligand>
</feature>
<dbReference type="Gene3D" id="3.10.290.10">
    <property type="entry name" value="RNA-binding S4 domain"/>
    <property type="match status" value="1"/>
</dbReference>
<dbReference type="CDD" id="cd00165">
    <property type="entry name" value="S4"/>
    <property type="match status" value="1"/>
</dbReference>
<proteinExistence type="inferred from homology"/>
<keyword evidence="3 11" id="KW-0436">Ligase</keyword>
<dbReference type="NCBIfam" id="TIGR00234">
    <property type="entry name" value="tyrS"/>
    <property type="match status" value="1"/>
</dbReference>
<dbReference type="Gene3D" id="3.40.50.620">
    <property type="entry name" value="HUPs"/>
    <property type="match status" value="1"/>
</dbReference>
<dbReference type="InterPro" id="IPR002305">
    <property type="entry name" value="aa-tRNA-synth_Ic"/>
</dbReference>
<dbReference type="SUPFAM" id="SSF55174">
    <property type="entry name" value="Alpha-L RNA-binding motif"/>
    <property type="match status" value="1"/>
</dbReference>
<dbReference type="EC" id="6.1.1.1" evidence="11"/>
<evidence type="ECO:0000256" key="5">
    <source>
        <dbReference type="ARBA" id="ARBA00022840"/>
    </source>
</evidence>
<dbReference type="PANTHER" id="PTHR11766">
    <property type="entry name" value="TYROSYL-TRNA SYNTHETASE"/>
    <property type="match status" value="1"/>
</dbReference>
<keyword evidence="5 11" id="KW-0067">ATP-binding</keyword>